<gene>
    <name evidence="2" type="ORF">WA026_007834</name>
</gene>
<accession>A0AAW1TV55</accession>
<evidence type="ECO:0000313" key="3">
    <source>
        <dbReference type="Proteomes" id="UP001431783"/>
    </source>
</evidence>
<feature type="signal peptide" evidence="1">
    <location>
        <begin position="1"/>
        <end position="20"/>
    </location>
</feature>
<organism evidence="2 3">
    <name type="scientific">Henosepilachna vigintioctopunctata</name>
    <dbReference type="NCBI Taxonomy" id="420089"/>
    <lineage>
        <taxon>Eukaryota</taxon>
        <taxon>Metazoa</taxon>
        <taxon>Ecdysozoa</taxon>
        <taxon>Arthropoda</taxon>
        <taxon>Hexapoda</taxon>
        <taxon>Insecta</taxon>
        <taxon>Pterygota</taxon>
        <taxon>Neoptera</taxon>
        <taxon>Endopterygota</taxon>
        <taxon>Coleoptera</taxon>
        <taxon>Polyphaga</taxon>
        <taxon>Cucujiformia</taxon>
        <taxon>Coccinelloidea</taxon>
        <taxon>Coccinellidae</taxon>
        <taxon>Epilachninae</taxon>
        <taxon>Epilachnini</taxon>
        <taxon>Henosepilachna</taxon>
    </lineage>
</organism>
<reference evidence="2 3" key="1">
    <citation type="submission" date="2023-03" db="EMBL/GenBank/DDBJ databases">
        <title>Genome insight into feeding habits of ladybird beetles.</title>
        <authorList>
            <person name="Li H.-S."/>
            <person name="Huang Y.-H."/>
            <person name="Pang H."/>
        </authorList>
    </citation>
    <scope>NUCLEOTIDE SEQUENCE [LARGE SCALE GENOMIC DNA]</scope>
    <source>
        <strain evidence="2">SYSU_2023b</strain>
        <tissue evidence="2">Whole body</tissue>
    </source>
</reference>
<dbReference type="EMBL" id="JARQZJ010000033">
    <property type="protein sequence ID" value="KAK9875441.1"/>
    <property type="molecule type" value="Genomic_DNA"/>
</dbReference>
<proteinExistence type="predicted"/>
<comment type="caution">
    <text evidence="2">The sequence shown here is derived from an EMBL/GenBank/DDBJ whole genome shotgun (WGS) entry which is preliminary data.</text>
</comment>
<evidence type="ECO:0000313" key="2">
    <source>
        <dbReference type="EMBL" id="KAK9875441.1"/>
    </source>
</evidence>
<dbReference type="Proteomes" id="UP001431783">
    <property type="component" value="Unassembled WGS sequence"/>
</dbReference>
<dbReference type="AlphaFoldDB" id="A0AAW1TV55"/>
<sequence>MVKLLATVFILMCVIGYISCTHCYYCRDSYSCQFPARMICSTPYCFSVKIRGSMLKGCTSDKYVCDKKDNMGNFLDICEICEEDFCNTRKLD</sequence>
<keyword evidence="3" id="KW-1185">Reference proteome</keyword>
<keyword evidence="1" id="KW-0732">Signal</keyword>
<evidence type="ECO:0000256" key="1">
    <source>
        <dbReference type="SAM" id="SignalP"/>
    </source>
</evidence>
<name>A0AAW1TV55_9CUCU</name>
<protein>
    <submittedName>
        <fullName evidence="2">Uncharacterized protein</fullName>
    </submittedName>
</protein>
<feature type="chain" id="PRO_5043688159" evidence="1">
    <location>
        <begin position="21"/>
        <end position="92"/>
    </location>
</feature>